<accession>A0A9P1PWI2</accession>
<dbReference type="Proteomes" id="UP000041356">
    <property type="component" value="Unassembled WGS sequence"/>
</dbReference>
<dbReference type="InterPro" id="IPR006522">
    <property type="entry name" value="Phage_virion_morphogenesis"/>
</dbReference>
<reference evidence="1 2" key="1">
    <citation type="submission" date="2015-03" db="EMBL/GenBank/DDBJ databases">
        <authorList>
            <consortium name="Pathogen Informatics"/>
            <person name="Murphy D."/>
        </authorList>
    </citation>
    <scope>NUCLEOTIDE SEQUENCE [LARGE SCALE GENOMIC DNA]</scope>
    <source>
        <strain evidence="1 2">IP27818</strain>
    </source>
</reference>
<evidence type="ECO:0000313" key="1">
    <source>
        <dbReference type="EMBL" id="CNF87630.1"/>
    </source>
</evidence>
<protein>
    <submittedName>
        <fullName evidence="1">Tail completion protein</fullName>
    </submittedName>
</protein>
<dbReference type="NCBIfam" id="TIGR01635">
    <property type="entry name" value="tail_comp_S"/>
    <property type="match status" value="1"/>
</dbReference>
<evidence type="ECO:0000313" key="2">
    <source>
        <dbReference type="Proteomes" id="UP000041356"/>
    </source>
</evidence>
<comment type="caution">
    <text evidence="1">The sequence shown here is derived from an EMBL/GenBank/DDBJ whole genome shotgun (WGS) entry which is preliminary data.</text>
</comment>
<dbReference type="Pfam" id="PF05069">
    <property type="entry name" value="Phage_tail_S"/>
    <property type="match status" value="2"/>
</dbReference>
<dbReference type="EMBL" id="CPZF01000006">
    <property type="protein sequence ID" value="CNF87630.1"/>
    <property type="molecule type" value="Genomic_DNA"/>
</dbReference>
<dbReference type="RefSeq" id="WP_050131304.1">
    <property type="nucleotide sequence ID" value="NZ_CP124252.1"/>
</dbReference>
<dbReference type="AlphaFoldDB" id="A0A9P1PWI2"/>
<gene>
    <name evidence="1" type="primary">gpS</name>
    <name evidence="1" type="ORF">ERS137939_02646</name>
</gene>
<organism evidence="1 2">
    <name type="scientific">Yersinia enterocolitica</name>
    <dbReference type="NCBI Taxonomy" id="630"/>
    <lineage>
        <taxon>Bacteria</taxon>
        <taxon>Pseudomonadati</taxon>
        <taxon>Pseudomonadota</taxon>
        <taxon>Gammaproteobacteria</taxon>
        <taxon>Enterobacterales</taxon>
        <taxon>Yersiniaceae</taxon>
        <taxon>Yersinia</taxon>
    </lineage>
</organism>
<proteinExistence type="predicted"/>
<name>A0A9P1PWI2_YEREN</name>
<sequence>MDNEFQELEQYLQRLVNRGKSGARHKLSRDISITLRRGQQQRIRQQLNADGSPYTKRKDSIKTVQKRLRFIYQGSVRDLKNWSGNKRQITGWDNDRNAIRTFNRVDIDRFLSVEAEATTKRTSKKQPMFRRLRNATFLRLQALPDSAGVGYTGVAAKIAQVHQYGGTDQVNPYVKADYPARQLLGITSKDGNNIIDQIFNSFLSLN</sequence>